<dbReference type="OrthoDB" id="5962323at2759"/>
<feature type="transmembrane region" description="Helical" evidence="6">
    <location>
        <begin position="350"/>
        <end position="372"/>
    </location>
</feature>
<feature type="region of interest" description="Disordered" evidence="5">
    <location>
        <begin position="492"/>
        <end position="526"/>
    </location>
</feature>
<name>A0A9D4JHF7_DREPO</name>
<evidence type="ECO:0000256" key="6">
    <source>
        <dbReference type="SAM" id="Phobius"/>
    </source>
</evidence>
<feature type="transmembrane region" description="Helical" evidence="6">
    <location>
        <begin position="130"/>
        <end position="156"/>
    </location>
</feature>
<dbReference type="EMBL" id="JAIWYP010000006">
    <property type="protein sequence ID" value="KAH3807727.1"/>
    <property type="molecule type" value="Genomic_DNA"/>
</dbReference>
<feature type="transmembrane region" description="Helical" evidence="6">
    <location>
        <begin position="251"/>
        <end position="268"/>
    </location>
</feature>
<gene>
    <name evidence="8" type="ORF">DPMN_136074</name>
</gene>
<evidence type="ECO:0000256" key="4">
    <source>
        <dbReference type="ARBA" id="ARBA00023136"/>
    </source>
</evidence>
<evidence type="ECO:0000313" key="8">
    <source>
        <dbReference type="EMBL" id="KAH3807727.1"/>
    </source>
</evidence>
<protein>
    <recommendedName>
        <fullName evidence="7">G-protein coupled receptors family 1 profile domain-containing protein</fullName>
    </recommendedName>
</protein>
<dbReference type="InterPro" id="IPR017452">
    <property type="entry name" value="GPCR_Rhodpsn_7TM"/>
</dbReference>
<dbReference type="GO" id="GO:0016020">
    <property type="term" value="C:membrane"/>
    <property type="evidence" value="ECO:0007669"/>
    <property type="project" value="UniProtKB-SubCell"/>
</dbReference>
<dbReference type="PANTHER" id="PTHR47023">
    <property type="entry name" value="SEX PEPTIDE RECEPTOR"/>
    <property type="match status" value="1"/>
</dbReference>
<dbReference type="SUPFAM" id="SSF81321">
    <property type="entry name" value="Family A G protein-coupled receptor-like"/>
    <property type="match status" value="1"/>
</dbReference>
<dbReference type="Proteomes" id="UP000828390">
    <property type="component" value="Unassembled WGS sequence"/>
</dbReference>
<keyword evidence="2 6" id="KW-0812">Transmembrane</keyword>
<proteinExistence type="predicted"/>
<dbReference type="PROSITE" id="PS50262">
    <property type="entry name" value="G_PROTEIN_RECEP_F1_2"/>
    <property type="match status" value="1"/>
</dbReference>
<organism evidence="8 9">
    <name type="scientific">Dreissena polymorpha</name>
    <name type="common">Zebra mussel</name>
    <name type="synonym">Mytilus polymorpha</name>
    <dbReference type="NCBI Taxonomy" id="45954"/>
    <lineage>
        <taxon>Eukaryota</taxon>
        <taxon>Metazoa</taxon>
        <taxon>Spiralia</taxon>
        <taxon>Lophotrochozoa</taxon>
        <taxon>Mollusca</taxon>
        <taxon>Bivalvia</taxon>
        <taxon>Autobranchia</taxon>
        <taxon>Heteroconchia</taxon>
        <taxon>Euheterodonta</taxon>
        <taxon>Imparidentia</taxon>
        <taxon>Neoheterodontei</taxon>
        <taxon>Myida</taxon>
        <taxon>Dreissenoidea</taxon>
        <taxon>Dreissenidae</taxon>
        <taxon>Dreissena</taxon>
    </lineage>
</organism>
<comment type="subcellular location">
    <subcellularLocation>
        <location evidence="1">Membrane</location>
    </subcellularLocation>
</comment>
<evidence type="ECO:0000256" key="3">
    <source>
        <dbReference type="ARBA" id="ARBA00022989"/>
    </source>
</evidence>
<dbReference type="InterPro" id="IPR053071">
    <property type="entry name" value="GPCR1-related_rcpt"/>
</dbReference>
<feature type="transmembrane region" description="Helical" evidence="6">
    <location>
        <begin position="392"/>
        <end position="414"/>
    </location>
</feature>
<dbReference type="PANTHER" id="PTHR47023:SF1">
    <property type="entry name" value="SEX PEPTIDE RECEPTOR"/>
    <property type="match status" value="1"/>
</dbReference>
<dbReference type="InterPro" id="IPR000276">
    <property type="entry name" value="GPCR_Rhodpsn"/>
</dbReference>
<dbReference type="GO" id="GO:0004930">
    <property type="term" value="F:G protein-coupled receptor activity"/>
    <property type="evidence" value="ECO:0007669"/>
    <property type="project" value="InterPro"/>
</dbReference>
<keyword evidence="9" id="KW-1185">Reference proteome</keyword>
<accession>A0A9D4JHF7</accession>
<evidence type="ECO:0000313" key="9">
    <source>
        <dbReference type="Proteomes" id="UP000828390"/>
    </source>
</evidence>
<feature type="compositionally biased region" description="Acidic residues" evidence="5">
    <location>
        <begin position="516"/>
        <end position="526"/>
    </location>
</feature>
<keyword evidence="4 6" id="KW-0472">Membrane</keyword>
<dbReference type="PRINTS" id="PR00237">
    <property type="entry name" value="GPCRRHODOPSN"/>
</dbReference>
<reference evidence="8" key="1">
    <citation type="journal article" date="2019" name="bioRxiv">
        <title>The Genome of the Zebra Mussel, Dreissena polymorpha: A Resource for Invasive Species Research.</title>
        <authorList>
            <person name="McCartney M.A."/>
            <person name="Auch B."/>
            <person name="Kono T."/>
            <person name="Mallez S."/>
            <person name="Zhang Y."/>
            <person name="Obille A."/>
            <person name="Becker A."/>
            <person name="Abrahante J.E."/>
            <person name="Garbe J."/>
            <person name="Badalamenti J.P."/>
            <person name="Herman A."/>
            <person name="Mangelson H."/>
            <person name="Liachko I."/>
            <person name="Sullivan S."/>
            <person name="Sone E.D."/>
            <person name="Koren S."/>
            <person name="Silverstein K.A.T."/>
            <person name="Beckman K.B."/>
            <person name="Gohl D.M."/>
        </authorList>
    </citation>
    <scope>NUCLEOTIDE SEQUENCE</scope>
    <source>
        <strain evidence="8">Duluth1</strain>
        <tissue evidence="8">Whole animal</tissue>
    </source>
</reference>
<feature type="compositionally biased region" description="Polar residues" evidence="5">
    <location>
        <begin position="492"/>
        <end position="511"/>
    </location>
</feature>
<evidence type="ECO:0000256" key="5">
    <source>
        <dbReference type="SAM" id="MobiDB-lite"/>
    </source>
</evidence>
<dbReference type="CDD" id="cd14978">
    <property type="entry name" value="7tmA_FMRFamide_R-like"/>
    <property type="match status" value="1"/>
</dbReference>
<keyword evidence="3 6" id="KW-1133">Transmembrane helix</keyword>
<dbReference type="Gene3D" id="1.20.1070.10">
    <property type="entry name" value="Rhodopsin 7-helix transmembrane proteins"/>
    <property type="match status" value="1"/>
</dbReference>
<sequence length="526" mass="59570">MYFNVSLTAYSAPAMPISDSVMVSNHSSTAAYDNDKSSMSVIDFAMISNDSGRISEVYAAENDYDTTSDYVYKDIYFSNVSLTAAYENNGSSMSVIDYAIISNDSYAADNYYDTSDYKDIYYLTFFGFEVITLGLVRTILVLFMIPANVFVVGYFLSRKGRGKSTNLLFVSIAFSDSMTGISLLPNSFNVYIPDIDGLSASECNTYMVLKLYISIAFHTASIWQTVFLGIQRYLCVCHPFMSGRICTFWKTRVAVLVMYMLSFLMHIYQPINAISHNYTHAHECEWRTDHPCEDACLYMWICVIFMHFLPASLLVGLTTKTLITLQKAQQRASSIMSKRTNKKRSSRDRIITITAVLIVICFLVPEVPYGIYKLYALINIYKPTNVKLGVETHHIMSSAYEIALIVSFHANFWIYCKMMCDFRRAVIYVFTLGCFKRYNLKRRQSLKSDSFRSSKARTGSVISRNTVLSRTTSLHSTTSDNIHAVNQTILLTPTPTKDTGPSDFSANVSKQKSVEDYDAQDDDVFV</sequence>
<comment type="caution">
    <text evidence="8">The sequence shown here is derived from an EMBL/GenBank/DDBJ whole genome shotgun (WGS) entry which is preliminary data.</text>
</comment>
<evidence type="ECO:0000259" key="7">
    <source>
        <dbReference type="PROSITE" id="PS50262"/>
    </source>
</evidence>
<dbReference type="Pfam" id="PF00001">
    <property type="entry name" value="7tm_1"/>
    <property type="match status" value="1"/>
</dbReference>
<feature type="transmembrane region" description="Helical" evidence="6">
    <location>
        <begin position="297"/>
        <end position="317"/>
    </location>
</feature>
<evidence type="ECO:0000256" key="1">
    <source>
        <dbReference type="ARBA" id="ARBA00004370"/>
    </source>
</evidence>
<feature type="domain" description="G-protein coupled receptors family 1 profile" evidence="7">
    <location>
        <begin position="147"/>
        <end position="415"/>
    </location>
</feature>
<evidence type="ECO:0000256" key="2">
    <source>
        <dbReference type="ARBA" id="ARBA00022692"/>
    </source>
</evidence>
<reference evidence="8" key="2">
    <citation type="submission" date="2020-11" db="EMBL/GenBank/DDBJ databases">
        <authorList>
            <person name="McCartney M.A."/>
            <person name="Auch B."/>
            <person name="Kono T."/>
            <person name="Mallez S."/>
            <person name="Becker A."/>
            <person name="Gohl D.M."/>
            <person name="Silverstein K.A.T."/>
            <person name="Koren S."/>
            <person name="Bechman K.B."/>
            <person name="Herman A."/>
            <person name="Abrahante J.E."/>
            <person name="Garbe J."/>
        </authorList>
    </citation>
    <scope>NUCLEOTIDE SEQUENCE</scope>
    <source>
        <strain evidence="8">Duluth1</strain>
        <tissue evidence="8">Whole animal</tissue>
    </source>
</reference>
<dbReference type="AlphaFoldDB" id="A0A9D4JHF7"/>